<comment type="caution">
    <text evidence="4">The sequence shown here is derived from an EMBL/GenBank/DDBJ whole genome shotgun (WGS) entry which is preliminary data.</text>
</comment>
<accession>A0A318L1G8</accession>
<organism evidence="4 5">
    <name type="scientific">Rivihabitans pingtungensis</name>
    <dbReference type="NCBI Taxonomy" id="1054498"/>
    <lineage>
        <taxon>Bacteria</taxon>
        <taxon>Pseudomonadati</taxon>
        <taxon>Pseudomonadota</taxon>
        <taxon>Betaproteobacteria</taxon>
        <taxon>Neisseriales</taxon>
        <taxon>Aquaspirillaceae</taxon>
        <taxon>Rivihabitans</taxon>
    </lineage>
</organism>
<evidence type="ECO:0000256" key="1">
    <source>
        <dbReference type="SAM" id="MobiDB-lite"/>
    </source>
</evidence>
<dbReference type="AlphaFoldDB" id="A0A318L1G8"/>
<keyword evidence="5" id="KW-1185">Reference proteome</keyword>
<evidence type="ECO:0000256" key="2">
    <source>
        <dbReference type="SAM" id="SignalP"/>
    </source>
</evidence>
<feature type="compositionally biased region" description="Basic and acidic residues" evidence="1">
    <location>
        <begin position="109"/>
        <end position="127"/>
    </location>
</feature>
<feature type="compositionally biased region" description="Basic and acidic residues" evidence="1">
    <location>
        <begin position="138"/>
        <end position="209"/>
    </location>
</feature>
<proteinExistence type="predicted"/>
<dbReference type="Gene3D" id="3.30.70.1070">
    <property type="entry name" value="Sporulation related repeat"/>
    <property type="match status" value="1"/>
</dbReference>
<dbReference type="OrthoDB" id="5298866at2"/>
<dbReference type="Proteomes" id="UP000247555">
    <property type="component" value="Unassembled WGS sequence"/>
</dbReference>
<dbReference type="EMBL" id="QJKI01000006">
    <property type="protein sequence ID" value="PXX79373.1"/>
    <property type="molecule type" value="Genomic_DNA"/>
</dbReference>
<gene>
    <name evidence="4" type="ORF">DFR34_1066</name>
</gene>
<dbReference type="InterPro" id="IPR007730">
    <property type="entry name" value="SPOR-like_dom"/>
</dbReference>
<dbReference type="InterPro" id="IPR036680">
    <property type="entry name" value="SPOR-like_sf"/>
</dbReference>
<dbReference type="RefSeq" id="WP_146215067.1">
    <property type="nucleotide sequence ID" value="NZ_QJKI01000006.1"/>
</dbReference>
<feature type="region of interest" description="Disordered" evidence="1">
    <location>
        <begin position="27"/>
        <end position="209"/>
    </location>
</feature>
<protein>
    <submittedName>
        <fullName evidence="4">Sporulation related protein</fullName>
    </submittedName>
</protein>
<dbReference type="GO" id="GO:0042834">
    <property type="term" value="F:peptidoglycan binding"/>
    <property type="evidence" value="ECO:0007669"/>
    <property type="project" value="InterPro"/>
</dbReference>
<dbReference type="PRINTS" id="PR01217">
    <property type="entry name" value="PRICHEXTENSN"/>
</dbReference>
<feature type="compositionally biased region" description="Low complexity" evidence="1">
    <location>
        <begin position="63"/>
        <end position="73"/>
    </location>
</feature>
<feature type="compositionally biased region" description="Pro residues" evidence="1">
    <location>
        <begin position="74"/>
        <end position="87"/>
    </location>
</feature>
<feature type="domain" description="SPOR" evidence="3">
    <location>
        <begin position="251"/>
        <end position="317"/>
    </location>
</feature>
<feature type="signal peptide" evidence="2">
    <location>
        <begin position="1"/>
        <end position="17"/>
    </location>
</feature>
<sequence>MMKWFLAALVAANVVVALLGALSKPAPTDIKSRESNANQIKLAGQGNEPSPLEALTAPKPGSALAAAQQEAAKNPPPAAEPAAPVTPPVTTLAAALAPEPAKPAPEPAKAPEHKPAAPKPEPLKEASKPMPTPPAAKPEAKPAEPKKPESKPEPKPESKPAEVKKPEPKVEVKDSKSAEKKPEPAKPEVAKTDAKAADKKADAKPDAKPKLVCYQATDLDSAAASKLKAALNKAGLAAKMHETVQETGRTGGKFWVYLPSYANRDEAVKQSAALKDKGFDNYIVNTEGENKNGLSMGLFSQEDSAKAMVKRLNDSGYPAKLAPRGGTAVTSASVRLDSLDEAGSAALSKAGVSMKPVSCKP</sequence>
<evidence type="ECO:0000313" key="4">
    <source>
        <dbReference type="EMBL" id="PXX79373.1"/>
    </source>
</evidence>
<feature type="chain" id="PRO_5016272595" evidence="2">
    <location>
        <begin position="18"/>
        <end position="361"/>
    </location>
</feature>
<dbReference type="SUPFAM" id="SSF110997">
    <property type="entry name" value="Sporulation related repeat"/>
    <property type="match status" value="1"/>
</dbReference>
<evidence type="ECO:0000313" key="5">
    <source>
        <dbReference type="Proteomes" id="UP000247555"/>
    </source>
</evidence>
<keyword evidence="2" id="KW-0732">Signal</keyword>
<name>A0A318L1G8_9NEIS</name>
<feature type="compositionally biased region" description="Low complexity" evidence="1">
    <location>
        <begin position="88"/>
        <end position="99"/>
    </location>
</feature>
<dbReference type="Pfam" id="PF05036">
    <property type="entry name" value="SPOR"/>
    <property type="match status" value="1"/>
</dbReference>
<reference evidence="4 5" key="1">
    <citation type="submission" date="2018-05" db="EMBL/GenBank/DDBJ databases">
        <title>Genomic Encyclopedia of Type Strains, Phase IV (KMG-IV): sequencing the most valuable type-strain genomes for metagenomic binning, comparative biology and taxonomic classification.</title>
        <authorList>
            <person name="Goeker M."/>
        </authorList>
    </citation>
    <scope>NUCLEOTIDE SEQUENCE [LARGE SCALE GENOMIC DNA]</scope>
    <source>
        <strain evidence="4 5">DSM 29661</strain>
    </source>
</reference>
<evidence type="ECO:0000259" key="3">
    <source>
        <dbReference type="Pfam" id="PF05036"/>
    </source>
</evidence>